<proteinExistence type="predicted"/>
<organism evidence="1 2">
    <name type="scientific">Pseudoxanthomonas kaohsiungensis</name>
    <dbReference type="NCBI Taxonomy" id="283923"/>
    <lineage>
        <taxon>Bacteria</taxon>
        <taxon>Pseudomonadati</taxon>
        <taxon>Pseudomonadota</taxon>
        <taxon>Gammaproteobacteria</taxon>
        <taxon>Lysobacterales</taxon>
        <taxon>Lysobacteraceae</taxon>
        <taxon>Pseudoxanthomonas</taxon>
    </lineage>
</organism>
<name>A0ABW3LZJ8_9GAMM</name>
<gene>
    <name evidence="1" type="ORF">ACFQ2N_14030</name>
</gene>
<dbReference type="RefSeq" id="WP_162378044.1">
    <property type="nucleotide sequence ID" value="NZ_JBHTKN010000011.1"/>
</dbReference>
<sequence>MVDQPLLERLETLMGWDDMLPEEKYEACRQAGLLVLLNKGVGAYTYVELEGESKTNREDLEDTLGYYITDPDDPTADYFNISDIDQLSGDDVMPLLCDLFPELEATDEADFDDWLRAFIHRTRLGHIAGQRTSTT</sequence>
<reference evidence="2" key="1">
    <citation type="journal article" date="2019" name="Int. J. Syst. Evol. Microbiol.">
        <title>The Global Catalogue of Microorganisms (GCM) 10K type strain sequencing project: providing services to taxonomists for standard genome sequencing and annotation.</title>
        <authorList>
            <consortium name="The Broad Institute Genomics Platform"/>
            <consortium name="The Broad Institute Genome Sequencing Center for Infectious Disease"/>
            <person name="Wu L."/>
            <person name="Ma J."/>
        </authorList>
    </citation>
    <scope>NUCLEOTIDE SEQUENCE [LARGE SCALE GENOMIC DNA]</scope>
    <source>
        <strain evidence="2">CCUG 55854</strain>
    </source>
</reference>
<accession>A0ABW3LZJ8</accession>
<evidence type="ECO:0000313" key="1">
    <source>
        <dbReference type="EMBL" id="MFD1043467.1"/>
    </source>
</evidence>
<keyword evidence="2" id="KW-1185">Reference proteome</keyword>
<protein>
    <submittedName>
        <fullName evidence="1">Uncharacterized protein</fullName>
    </submittedName>
</protein>
<comment type="caution">
    <text evidence="1">The sequence shown here is derived from an EMBL/GenBank/DDBJ whole genome shotgun (WGS) entry which is preliminary data.</text>
</comment>
<dbReference type="EMBL" id="JBHTKN010000011">
    <property type="protein sequence ID" value="MFD1043467.1"/>
    <property type="molecule type" value="Genomic_DNA"/>
</dbReference>
<evidence type="ECO:0000313" key="2">
    <source>
        <dbReference type="Proteomes" id="UP001597033"/>
    </source>
</evidence>
<dbReference type="Proteomes" id="UP001597033">
    <property type="component" value="Unassembled WGS sequence"/>
</dbReference>